<dbReference type="RefSeq" id="XP_067713522.1">
    <property type="nucleotide sequence ID" value="XM_067857421.1"/>
</dbReference>
<sequence>MSPLDILVCAPVHLSSCCPSNLKEAIDWILRVTGKDGHDTNSQGNDAINALANSVKELLNDEVKNALQSNGETLIGKLADGLQQFIGYKSGTIKHNTNGIGLYNNPLERLQDAVLKFTEIFFQGFKAYSDSKYKNALRLGNHLSKITSAITTLQSGIGGAKSKFETAIAQLDKELTTVSGSTVDAVLNNLKKIKDLQNKQSSLQGFATAVKEYLGKVLDAIKEDENVKSKAKPAVTGLDTKVQELKGKVEALLEKIGNHGEKPLNFVSNGANGLKDEIDAINYNTNGALKPLYEALSSPTFLGSTYPVARVLIVATYMGTTNFLSQLQNGYQSYYQGATTNELNSPTSPKPPYAPRSSSPASPSFSATSNSFTGSLDGKGQSASKGADLKHFMDLMTFSSVRLNGGKTGGNVLNVMNTSFKDLAAASTSTSTYDVFLKSLKGNATEHLKAPTNYPLSALFYCSKAYFQGCQMKSAQTRPPSTIREMLYWLSGLQFAPAYNDLEKQIETVVTSKGLDVANSGSKHTGEQLTSDQVTEYLHTTWLYSPTVFCNIQEPGISDNAGEPWLHSLYSNSEFRFTYPSSGTALLYTLSNSVYALQFQFQFLYKQCEFDYQNGCGWWLCKFGSDVLPKDDTTVPSSFCGSVEVASGKHGGDRCGLPGGTPSPLQAFLTDKLKGFRRDPSDPYSHLAECTDGSMCHVPMGFKPANLRSLATGGHLMMALNFFCGKSNTPLPKLCHTLSCVTKRTPRTLSDVFGFTFHLTGQMFRDARAKNNDITGDINSALTNLIDKIPNTIKALFFDVTSDLEKMGSRFFDLSLHCHWHNSNQIKPRSNSGGQYCDHHTSEKAADLASLSGCTNGKNCGKYFEPLTISSGATFADKYALTYLSWAAYLTDDIYESLQGFLDRFSSLKCTGCKNTMPCTSHNPGDHSSQCKCPSIVQCSDALTVLYEYGFHFQDAIWLKGWRYVETVQHSRANSKPSSPANLLITS</sequence>
<feature type="compositionally biased region" description="Low complexity" evidence="2">
    <location>
        <begin position="355"/>
        <end position="371"/>
    </location>
</feature>
<organism evidence="3 4">
    <name type="scientific">Babesia caballi</name>
    <dbReference type="NCBI Taxonomy" id="5871"/>
    <lineage>
        <taxon>Eukaryota</taxon>
        <taxon>Sar</taxon>
        <taxon>Alveolata</taxon>
        <taxon>Apicomplexa</taxon>
        <taxon>Aconoidasida</taxon>
        <taxon>Piroplasmida</taxon>
        <taxon>Babesiidae</taxon>
        <taxon>Babesia</taxon>
    </lineage>
</organism>
<proteinExistence type="predicted"/>
<accession>A0AAV4LQS0</accession>
<reference evidence="3 4" key="1">
    <citation type="submission" date="2021-06" db="EMBL/GenBank/DDBJ databases">
        <title>Genome sequence of Babesia caballi.</title>
        <authorList>
            <person name="Yamagishi J."/>
            <person name="Kidaka T."/>
            <person name="Ochi A."/>
        </authorList>
    </citation>
    <scope>NUCLEOTIDE SEQUENCE [LARGE SCALE GENOMIC DNA]</scope>
    <source>
        <strain evidence="3">USDA-D6B2</strain>
    </source>
</reference>
<protein>
    <submittedName>
        <fullName evidence="3">Variant erythrocyte surface antigen-1 family protein</fullName>
    </submittedName>
</protein>
<evidence type="ECO:0000313" key="4">
    <source>
        <dbReference type="Proteomes" id="UP001497744"/>
    </source>
</evidence>
<dbReference type="GeneID" id="94192934"/>
<evidence type="ECO:0000256" key="1">
    <source>
        <dbReference type="SAM" id="Coils"/>
    </source>
</evidence>
<feature type="coiled-coil region" evidence="1">
    <location>
        <begin position="235"/>
        <end position="262"/>
    </location>
</feature>
<comment type="caution">
    <text evidence="3">The sequence shown here is derived from an EMBL/GenBank/DDBJ whole genome shotgun (WGS) entry which is preliminary data.</text>
</comment>
<dbReference type="Pfam" id="PF12785">
    <property type="entry name" value="VESA1_N"/>
    <property type="match status" value="1"/>
</dbReference>
<gene>
    <name evidence="3" type="ORF">BcabD6B2_08860</name>
</gene>
<dbReference type="InterPro" id="IPR024751">
    <property type="entry name" value="VESA1"/>
</dbReference>
<feature type="compositionally biased region" description="Polar residues" evidence="2">
    <location>
        <begin position="338"/>
        <end position="347"/>
    </location>
</feature>
<keyword evidence="4" id="KW-1185">Reference proteome</keyword>
<keyword evidence="1" id="KW-0175">Coiled coil</keyword>
<dbReference type="AlphaFoldDB" id="A0AAV4LQS0"/>
<evidence type="ECO:0000256" key="2">
    <source>
        <dbReference type="SAM" id="MobiDB-lite"/>
    </source>
</evidence>
<feature type="region of interest" description="Disordered" evidence="2">
    <location>
        <begin position="338"/>
        <end position="371"/>
    </location>
</feature>
<dbReference type="Proteomes" id="UP001497744">
    <property type="component" value="Unassembled WGS sequence"/>
</dbReference>
<evidence type="ECO:0000313" key="3">
    <source>
        <dbReference type="EMBL" id="GIX61451.1"/>
    </source>
</evidence>
<name>A0AAV4LQS0_BABCB</name>
<dbReference type="EMBL" id="BPLF01000001">
    <property type="protein sequence ID" value="GIX61451.1"/>
    <property type="molecule type" value="Genomic_DNA"/>
</dbReference>